<feature type="compositionally biased region" description="Basic and acidic residues" evidence="7">
    <location>
        <begin position="117"/>
        <end position="127"/>
    </location>
</feature>
<name>A0ABP0TW93_9BRYO</name>
<comment type="similarity">
    <text evidence="6">Belongs to the class I-like SAM-binding methyltransferase superfamily. Cation-dependent O-methyltransferase family.</text>
</comment>
<organism evidence="8 9">
    <name type="scientific">Sphagnum troendelagicum</name>
    <dbReference type="NCBI Taxonomy" id="128251"/>
    <lineage>
        <taxon>Eukaryota</taxon>
        <taxon>Viridiplantae</taxon>
        <taxon>Streptophyta</taxon>
        <taxon>Embryophyta</taxon>
        <taxon>Bryophyta</taxon>
        <taxon>Sphagnophytina</taxon>
        <taxon>Sphagnopsida</taxon>
        <taxon>Sphagnales</taxon>
        <taxon>Sphagnaceae</taxon>
        <taxon>Sphagnum</taxon>
    </lineage>
</organism>
<dbReference type="Proteomes" id="UP001497512">
    <property type="component" value="Chromosome 15"/>
</dbReference>
<dbReference type="PROSITE" id="PS51682">
    <property type="entry name" value="SAM_OMT_I"/>
    <property type="match status" value="1"/>
</dbReference>
<keyword evidence="2" id="KW-0489">Methyltransferase</keyword>
<dbReference type="InterPro" id="IPR002935">
    <property type="entry name" value="SAM_O-MeTrfase"/>
</dbReference>
<dbReference type="Pfam" id="PF01596">
    <property type="entry name" value="Methyltransf_3"/>
    <property type="match status" value="1"/>
</dbReference>
<gene>
    <name evidence="8" type="ORF">CSSPTR1EN2_LOCUS8253</name>
</gene>
<dbReference type="PANTHER" id="PTHR43836:SF9">
    <property type="entry name" value="O-METHYLTRANSFERASE"/>
    <property type="match status" value="1"/>
</dbReference>
<protein>
    <recommendedName>
        <fullName evidence="1">catechol O-methyltransferase</fullName>
        <ecNumber evidence="1">2.1.1.6</ecNumber>
    </recommendedName>
</protein>
<dbReference type="EC" id="2.1.1.6" evidence="1"/>
<evidence type="ECO:0000256" key="6">
    <source>
        <dbReference type="ARBA" id="ARBA00023453"/>
    </source>
</evidence>
<evidence type="ECO:0000256" key="3">
    <source>
        <dbReference type="ARBA" id="ARBA00022679"/>
    </source>
</evidence>
<keyword evidence="9" id="KW-1185">Reference proteome</keyword>
<feature type="region of interest" description="Disordered" evidence="7">
    <location>
        <begin position="88"/>
        <end position="127"/>
    </location>
</feature>
<evidence type="ECO:0000256" key="1">
    <source>
        <dbReference type="ARBA" id="ARBA00012880"/>
    </source>
</evidence>
<dbReference type="PANTHER" id="PTHR43836">
    <property type="entry name" value="CATECHOL O-METHYLTRANSFERASE 1-RELATED"/>
    <property type="match status" value="1"/>
</dbReference>
<evidence type="ECO:0000256" key="5">
    <source>
        <dbReference type="ARBA" id="ARBA00022939"/>
    </source>
</evidence>
<dbReference type="CDD" id="cd02440">
    <property type="entry name" value="AdoMet_MTases"/>
    <property type="match status" value="1"/>
</dbReference>
<dbReference type="Gene3D" id="3.40.50.150">
    <property type="entry name" value="Vaccinia Virus protein VP39"/>
    <property type="match status" value="1"/>
</dbReference>
<sequence length="432" mass="48996">MATMAVVSRCNKITLLVTQQHPPFRLLCDHRSAPGELSIRSSNWRSTVDENYYPLLRLHDTVCNNLSLYRTPQKRKLSLIVRANAREREKQAEVTKKDGPPLFGSEDLKLPPAPRMSDQERERRRKIEDELKDSRNFIDYLAPRPIRRILFGAGAASCLLGSCIALAKLLADPSFEMATGSANNVGIDLLGCITFSSLFLWEGQEAEARIEKRKELRATQIRLGDREVYVSKTGEKMSRLKPVDDEWILRRLDRWGAQDFLPQIGPKKGALIQGLIKEHSPKLIVEVGTFMGYSAITMAQAALPTAHIITFEKDFKWMLVAKRFTWQAKMSDKIEVRWGDATTQLQKLREPIDFLLLDAKPSEYLDYLKAAEPLLSPGSIIVADNAGVFKTAMQPYLDYVRHSGKYSSQLIETTLEYQDHVPDGLEVSTFLN</sequence>
<proteinExistence type="inferred from homology"/>
<evidence type="ECO:0000313" key="9">
    <source>
        <dbReference type="Proteomes" id="UP001497512"/>
    </source>
</evidence>
<dbReference type="SUPFAM" id="SSF53335">
    <property type="entry name" value="S-adenosyl-L-methionine-dependent methyltransferases"/>
    <property type="match status" value="1"/>
</dbReference>
<reference evidence="8" key="1">
    <citation type="submission" date="2024-02" db="EMBL/GenBank/DDBJ databases">
        <authorList>
            <consortium name="ELIXIR-Norway"/>
            <consortium name="Elixir Norway"/>
        </authorList>
    </citation>
    <scope>NUCLEOTIDE SEQUENCE</scope>
</reference>
<keyword evidence="3" id="KW-0808">Transferase</keyword>
<feature type="compositionally biased region" description="Basic and acidic residues" evidence="7">
    <location>
        <begin position="88"/>
        <end position="99"/>
    </location>
</feature>
<evidence type="ECO:0000256" key="7">
    <source>
        <dbReference type="SAM" id="MobiDB-lite"/>
    </source>
</evidence>
<keyword evidence="4" id="KW-0949">S-adenosyl-L-methionine</keyword>
<evidence type="ECO:0000313" key="8">
    <source>
        <dbReference type="EMBL" id="CAK9206247.1"/>
    </source>
</evidence>
<accession>A0ABP0TW93</accession>
<evidence type="ECO:0000256" key="2">
    <source>
        <dbReference type="ARBA" id="ARBA00022603"/>
    </source>
</evidence>
<dbReference type="InterPro" id="IPR029063">
    <property type="entry name" value="SAM-dependent_MTases_sf"/>
</dbReference>
<dbReference type="EMBL" id="OZ019907">
    <property type="protein sequence ID" value="CAK9206247.1"/>
    <property type="molecule type" value="Genomic_DNA"/>
</dbReference>
<keyword evidence="5" id="KW-0128">Catecholamine metabolism</keyword>
<evidence type="ECO:0000256" key="4">
    <source>
        <dbReference type="ARBA" id="ARBA00022691"/>
    </source>
</evidence>